<evidence type="ECO:0000313" key="4">
    <source>
        <dbReference type="Proteomes" id="UP000283738"/>
    </source>
</evidence>
<feature type="compositionally biased region" description="Low complexity" evidence="1">
    <location>
        <begin position="263"/>
        <end position="286"/>
    </location>
</feature>
<accession>A0A3R5YXJ6</accession>
<dbReference type="Proteomes" id="UP000283738">
    <property type="component" value="Unassembled WGS sequence"/>
</dbReference>
<evidence type="ECO:0008006" key="5">
    <source>
        <dbReference type="Google" id="ProtNLM"/>
    </source>
</evidence>
<feature type="compositionally biased region" description="Acidic residues" evidence="1">
    <location>
        <begin position="287"/>
        <end position="303"/>
    </location>
</feature>
<comment type="caution">
    <text evidence="3">The sequence shown here is derived from an EMBL/GenBank/DDBJ whole genome shotgun (WGS) entry which is preliminary data.</text>
</comment>
<gene>
    <name evidence="3" type="ORF">DWY96_05395</name>
</gene>
<keyword evidence="2" id="KW-0472">Membrane</keyword>
<dbReference type="EMBL" id="QRTF01000008">
    <property type="protein sequence ID" value="RGQ51797.1"/>
    <property type="molecule type" value="Genomic_DNA"/>
</dbReference>
<dbReference type="AlphaFoldDB" id="A0A3R5YXJ6"/>
<name>A0A3R5YXJ6_9FIRM</name>
<dbReference type="RefSeq" id="WP_118109244.1">
    <property type="nucleotide sequence ID" value="NZ_QRTF01000008.1"/>
</dbReference>
<feature type="transmembrane region" description="Helical" evidence="2">
    <location>
        <begin position="360"/>
        <end position="382"/>
    </location>
</feature>
<feature type="region of interest" description="Disordered" evidence="1">
    <location>
        <begin position="263"/>
        <end position="314"/>
    </location>
</feature>
<organism evidence="3 4">
    <name type="scientific">Roseburia inulinivorans</name>
    <dbReference type="NCBI Taxonomy" id="360807"/>
    <lineage>
        <taxon>Bacteria</taxon>
        <taxon>Bacillati</taxon>
        <taxon>Bacillota</taxon>
        <taxon>Clostridia</taxon>
        <taxon>Lachnospirales</taxon>
        <taxon>Lachnospiraceae</taxon>
        <taxon>Roseburia</taxon>
    </lineage>
</organism>
<evidence type="ECO:0000256" key="2">
    <source>
        <dbReference type="SAM" id="Phobius"/>
    </source>
</evidence>
<protein>
    <recommendedName>
        <fullName evidence="5">MucBP domain-containing protein</fullName>
    </recommendedName>
</protein>
<reference evidence="3 4" key="1">
    <citation type="submission" date="2018-08" db="EMBL/GenBank/DDBJ databases">
        <title>A genome reference for cultivated species of the human gut microbiota.</title>
        <authorList>
            <person name="Zou Y."/>
            <person name="Xue W."/>
            <person name="Luo G."/>
        </authorList>
    </citation>
    <scope>NUCLEOTIDE SEQUENCE [LARGE SCALE GENOMIC DNA]</scope>
    <source>
        <strain evidence="3 4">AF28-15</strain>
    </source>
</reference>
<proteinExistence type="predicted"/>
<keyword evidence="2" id="KW-1133">Transmembrane helix</keyword>
<sequence length="389" mass="41807">MKKVKKIITGFLTVFIFMALVLPMTTVKASEEKEVVEKRMYTVTFRAGNIACFDIDKITVSEGMEVTKNYIKVKVAKGDTLAFTVPGWESDARLTSWFSNCLHYEKEAAYGLKAFNGVVGTVVERNTEYVLDYKRLIDPVSYTVSFIDSQTKEQIAAPQITYGNAEETITVIPVTVPDYTPTESSKIIKLEKGKENTATFEYRYTGAVETITSTVTNVVPGTTRTETVVNEVEETVIVPGTSQPTGFTANVVNNASNAVNAPVGNTANNVADNNANNASNAVNAPADDNEDQTVDDSNVEIPEEQTPLVDGDGNDGVVAIEESETPLANTAEDASTASGDVNGKDADLAAQEIDAASVPVAVPVIGGITAVFVVGLIVFLIYKNRKKSK</sequence>
<evidence type="ECO:0000313" key="3">
    <source>
        <dbReference type="EMBL" id="RGQ51797.1"/>
    </source>
</evidence>
<evidence type="ECO:0000256" key="1">
    <source>
        <dbReference type="SAM" id="MobiDB-lite"/>
    </source>
</evidence>
<keyword evidence="2" id="KW-0812">Transmembrane</keyword>